<keyword evidence="4" id="KW-0175">Coiled coil</keyword>
<dbReference type="GO" id="GO:0043657">
    <property type="term" value="C:host cell"/>
    <property type="evidence" value="ECO:0007669"/>
    <property type="project" value="UniProtKB-SubCell"/>
</dbReference>
<evidence type="ECO:0000313" key="7">
    <source>
        <dbReference type="EMBL" id="GBB95934.1"/>
    </source>
</evidence>
<feature type="compositionally biased region" description="Basic and acidic residues" evidence="5">
    <location>
        <begin position="592"/>
        <end position="613"/>
    </location>
</feature>
<dbReference type="InterPro" id="IPR045379">
    <property type="entry name" value="Crinkler_N"/>
</dbReference>
<dbReference type="GO" id="GO:0005576">
    <property type="term" value="C:extracellular region"/>
    <property type="evidence" value="ECO:0007669"/>
    <property type="project" value="UniProtKB-SubCell"/>
</dbReference>
<comment type="caution">
    <text evidence="7">The sequence shown here is derived from an EMBL/GenBank/DDBJ whole genome shotgun (WGS) entry which is preliminary data.</text>
</comment>
<feature type="domain" description="Crinkler effector protein N-terminal" evidence="6">
    <location>
        <begin position="4"/>
        <end position="110"/>
    </location>
</feature>
<comment type="subcellular location">
    <subcellularLocation>
        <location evidence="1">Host cell</location>
    </subcellularLocation>
    <subcellularLocation>
        <location evidence="2">Secreted</location>
    </subcellularLocation>
</comment>
<evidence type="ECO:0000256" key="1">
    <source>
        <dbReference type="ARBA" id="ARBA00004340"/>
    </source>
</evidence>
<dbReference type="Proteomes" id="UP000247702">
    <property type="component" value="Unassembled WGS sequence"/>
</dbReference>
<evidence type="ECO:0000313" key="8">
    <source>
        <dbReference type="Proteomes" id="UP000247702"/>
    </source>
</evidence>
<feature type="coiled-coil region" evidence="4">
    <location>
        <begin position="438"/>
        <end position="535"/>
    </location>
</feature>
<evidence type="ECO:0000259" key="6">
    <source>
        <dbReference type="Pfam" id="PF20147"/>
    </source>
</evidence>
<name>A0A2Z6RDA4_9GLOM</name>
<evidence type="ECO:0000256" key="2">
    <source>
        <dbReference type="ARBA" id="ARBA00004613"/>
    </source>
</evidence>
<sequence>MSTITLSCLVVGENPYENAFAVEIDTTKLVSFFRDAIKEKIDDNVKAKDLKLWKVDISFEKENKKLELVNTKINVNIKEDLGGVELLPLSKISKHFSSQPADEHIHIIVQRPVETKEVHCTATYGRKTEKFLWAVTRGQITLSALKTRLRTCFTFPDGTEDEHIVINRESGKERIRLVDDEDLACIIWSQGFKVDLPIVVDTSQQPFSSWRFDKMKTLFGLKADDYNELPTFVGGVKETPEEIRNQIIGEFLRLHKTSQHITSANEATRCEYISRIIYGVASIYGGEIKVYPQYEISGSHGKGPVDWAIKIGNIIITITEAKKEDINQGIAQNAIQLQTSIQRNPKKRSYETAGLQEDVMYGIVSTAVDWVIIKLVSSNSENNSEGKVEVLLSSLSPSPLPINKAVLTHNDLVEPIKDLFGQIKWVFDSQIESQGLSKRIMSSELESLKQRITELETKNDKLEAENAELRKENTEIRDLRIKLSVSDAEIAELKRRNNEFLRANKEYNERRDAENAKLKAENVEFRDRLTKVEQNQSLIDNSSNTHSSNFNSVADQAPTVIHHEKPLVDTLLPEDKETVAFLNEEHKKKVSNEIRQRNREKKLQRESSTKDLSEDACLLSKPPTSSVTQDKESRSHKKKLEAENIVQDVFDFTVDGPEKKHMTEISLTGREENNCQEKIESQDGLAELSSSDVLQNINRLYENACTAENERIKANQAEIWCWRNFIIGLDNSIDEIMIKEKVGTKKAKGLIYDFILAHNPDTKRKTLYQRISRARKVYEFTEKIGIDKIKYIKTYSANSIAELSDSQIQTIVDYFSNNPNTELPDDQEGSIIDSEGEISGDQTDASEAVSATRAEVSIPTSPIPLTHLRLNGNSSDDSSRIGPVAVSTLPVPQINESNQSRLPISILPEDPEEKRKHIIGLVLEKFPYLSLDDSDERRDTFNLDSSALCPLCNGDHKVNRSIFDEIKGEWGAGEYYGEQTYRLKCRESFKPGIPIVSVKA</sequence>
<protein>
    <recommendedName>
        <fullName evidence="6">Crinkler effector protein N-terminal domain-containing protein</fullName>
    </recommendedName>
</protein>
<feature type="region of interest" description="Disordered" evidence="5">
    <location>
        <begin position="592"/>
        <end position="639"/>
    </location>
</feature>
<accession>A0A2Z6RDA4</accession>
<keyword evidence="8" id="KW-1185">Reference proteome</keyword>
<evidence type="ECO:0000256" key="3">
    <source>
        <dbReference type="ARBA" id="ARBA00022525"/>
    </source>
</evidence>
<dbReference type="Pfam" id="PF20147">
    <property type="entry name" value="Crinkler"/>
    <property type="match status" value="1"/>
</dbReference>
<evidence type="ECO:0000256" key="5">
    <source>
        <dbReference type="SAM" id="MobiDB-lite"/>
    </source>
</evidence>
<evidence type="ECO:0000256" key="4">
    <source>
        <dbReference type="SAM" id="Coils"/>
    </source>
</evidence>
<organism evidence="7 8">
    <name type="scientific">Rhizophagus clarus</name>
    <dbReference type="NCBI Taxonomy" id="94130"/>
    <lineage>
        <taxon>Eukaryota</taxon>
        <taxon>Fungi</taxon>
        <taxon>Fungi incertae sedis</taxon>
        <taxon>Mucoromycota</taxon>
        <taxon>Glomeromycotina</taxon>
        <taxon>Glomeromycetes</taxon>
        <taxon>Glomerales</taxon>
        <taxon>Glomeraceae</taxon>
        <taxon>Rhizophagus</taxon>
    </lineage>
</organism>
<proteinExistence type="predicted"/>
<keyword evidence="3" id="KW-0964">Secreted</keyword>
<reference evidence="7 8" key="1">
    <citation type="submission" date="2017-11" db="EMBL/GenBank/DDBJ databases">
        <title>The genome of Rhizophagus clarus HR1 reveals common genetic basis of auxotrophy among arbuscular mycorrhizal fungi.</title>
        <authorList>
            <person name="Kobayashi Y."/>
        </authorList>
    </citation>
    <scope>NUCLEOTIDE SEQUENCE [LARGE SCALE GENOMIC DNA]</scope>
    <source>
        <strain evidence="7 8">HR1</strain>
    </source>
</reference>
<dbReference type="AlphaFoldDB" id="A0A2Z6RDA4"/>
<gene>
    <name evidence="7" type="ORF">RclHR1_02650005</name>
</gene>
<dbReference type="EMBL" id="BEXD01001835">
    <property type="protein sequence ID" value="GBB95934.1"/>
    <property type="molecule type" value="Genomic_DNA"/>
</dbReference>